<dbReference type="KEGG" id="fiy:BN1229_v1_3517"/>
<organism evidence="1 2">
    <name type="scientific">Candidatus Filomicrobium marinum</name>
    <dbReference type="NCBI Taxonomy" id="1608628"/>
    <lineage>
        <taxon>Bacteria</taxon>
        <taxon>Pseudomonadati</taxon>
        <taxon>Pseudomonadota</taxon>
        <taxon>Alphaproteobacteria</taxon>
        <taxon>Hyphomicrobiales</taxon>
        <taxon>Hyphomicrobiaceae</taxon>
        <taxon>Filomicrobium</taxon>
    </lineage>
</organism>
<keyword evidence="2" id="KW-1185">Reference proteome</keyword>
<sequence>MRSDVVAVCMFSVRCGGCLTGMRDSAAYLEWQGSKTFA</sequence>
<dbReference type="Proteomes" id="UP000033187">
    <property type="component" value="Chromosome 1"/>
</dbReference>
<gene>
    <name evidence="1" type="ORF">YBN1229_v1_3517</name>
</gene>
<dbReference type="EMBL" id="LN829119">
    <property type="protein sequence ID" value="CPR22084.1"/>
    <property type="molecule type" value="Genomic_DNA"/>
</dbReference>
<evidence type="ECO:0000313" key="1">
    <source>
        <dbReference type="EMBL" id="CPR22084.1"/>
    </source>
</evidence>
<accession>A0A0D6JJC4</accession>
<protein>
    <submittedName>
        <fullName evidence="1">Uncharacterized protein</fullName>
    </submittedName>
</protein>
<name>A0A0D6JJC4_9HYPH</name>
<proteinExistence type="predicted"/>
<evidence type="ECO:0000313" key="2">
    <source>
        <dbReference type="Proteomes" id="UP000033187"/>
    </source>
</evidence>
<reference evidence="2" key="1">
    <citation type="submission" date="2015-02" db="EMBL/GenBank/DDBJ databases">
        <authorList>
            <person name="Chooi Y.-H."/>
        </authorList>
    </citation>
    <scope>NUCLEOTIDE SEQUENCE [LARGE SCALE GENOMIC DNA]</scope>
    <source>
        <strain evidence="2">strain Y</strain>
    </source>
</reference>
<dbReference type="AlphaFoldDB" id="A0A0D6JJC4"/>